<sequence length="332" mass="37045">MEEFCGDDMSPSCCDELLEELFKDIPVPNVERSSLMCHSDITFPEIAETVQNPHEIFPSISSNDGAATTTAPNENLSNLFCDEAFPAPLPLPPQPSSTIGMQIGNISGVAETTDVTIVDLTSDDTTEEQPAVIVTNGGGGFSNPENAMMIDQTDSNANSWQDASAAITVQIVENLETEKVKQSNIKPKRQRREKKTFLYEQEDKSNWKVARAEKQRGYRLSQKEKEKQQANTISVLQVEVKKLQNELEEHKGIPIATPVQTVKMIDYFRKAVSQLPNNCQIKVPQEVAEMRAPLMTEDKMEKIRRDLGQDEQVPEPFLSVKTTASVSFFSFN</sequence>
<dbReference type="Proteomes" id="UP001642540">
    <property type="component" value="Unassembled WGS sequence"/>
</dbReference>
<evidence type="ECO:0000313" key="2">
    <source>
        <dbReference type="EMBL" id="CAL8128930.1"/>
    </source>
</evidence>
<proteinExistence type="predicted"/>
<name>A0ABP1RIQ7_9HEXA</name>
<accession>A0ABP1RIQ7</accession>
<feature type="coiled-coil region" evidence="1">
    <location>
        <begin position="226"/>
        <end position="253"/>
    </location>
</feature>
<reference evidence="2 3" key="1">
    <citation type="submission" date="2024-08" db="EMBL/GenBank/DDBJ databases">
        <authorList>
            <person name="Cucini C."/>
            <person name="Frati F."/>
        </authorList>
    </citation>
    <scope>NUCLEOTIDE SEQUENCE [LARGE SCALE GENOMIC DNA]</scope>
</reference>
<gene>
    <name evidence="2" type="ORF">ODALV1_LOCUS22690</name>
</gene>
<protein>
    <recommendedName>
        <fullName evidence="4">BZIP domain-containing protein</fullName>
    </recommendedName>
</protein>
<evidence type="ECO:0008006" key="4">
    <source>
        <dbReference type="Google" id="ProtNLM"/>
    </source>
</evidence>
<keyword evidence="3" id="KW-1185">Reference proteome</keyword>
<organism evidence="2 3">
    <name type="scientific">Orchesella dallaii</name>
    <dbReference type="NCBI Taxonomy" id="48710"/>
    <lineage>
        <taxon>Eukaryota</taxon>
        <taxon>Metazoa</taxon>
        <taxon>Ecdysozoa</taxon>
        <taxon>Arthropoda</taxon>
        <taxon>Hexapoda</taxon>
        <taxon>Collembola</taxon>
        <taxon>Entomobryomorpha</taxon>
        <taxon>Entomobryoidea</taxon>
        <taxon>Orchesellidae</taxon>
        <taxon>Orchesellinae</taxon>
        <taxon>Orchesella</taxon>
    </lineage>
</organism>
<evidence type="ECO:0000256" key="1">
    <source>
        <dbReference type="SAM" id="Coils"/>
    </source>
</evidence>
<comment type="caution">
    <text evidence="2">The sequence shown here is derived from an EMBL/GenBank/DDBJ whole genome shotgun (WGS) entry which is preliminary data.</text>
</comment>
<dbReference type="EMBL" id="CAXLJM020000075">
    <property type="protein sequence ID" value="CAL8128930.1"/>
    <property type="molecule type" value="Genomic_DNA"/>
</dbReference>
<keyword evidence="1" id="KW-0175">Coiled coil</keyword>
<evidence type="ECO:0000313" key="3">
    <source>
        <dbReference type="Proteomes" id="UP001642540"/>
    </source>
</evidence>